<feature type="transmembrane region" description="Helical" evidence="1">
    <location>
        <begin position="83"/>
        <end position="102"/>
    </location>
</feature>
<keyword evidence="4" id="KW-0808">Transferase</keyword>
<organism evidence="4 5">
    <name type="scientific">Zhongshania aquimaris</name>
    <dbReference type="NCBI Taxonomy" id="2857107"/>
    <lineage>
        <taxon>Bacteria</taxon>
        <taxon>Pseudomonadati</taxon>
        <taxon>Pseudomonadota</taxon>
        <taxon>Gammaproteobacteria</taxon>
        <taxon>Cellvibrionales</taxon>
        <taxon>Spongiibacteraceae</taxon>
        <taxon>Zhongshania</taxon>
    </lineage>
</organism>
<keyword evidence="1" id="KW-1133">Transmembrane helix</keyword>
<dbReference type="EMBL" id="JAHWDQ010000001">
    <property type="protein sequence ID" value="MBW2940187.1"/>
    <property type="molecule type" value="Genomic_DNA"/>
</dbReference>
<dbReference type="InterPro" id="IPR050879">
    <property type="entry name" value="Acyltransferase_3"/>
</dbReference>
<keyword evidence="4" id="KW-0012">Acyltransferase</keyword>
<dbReference type="Pfam" id="PF01757">
    <property type="entry name" value="Acyl_transf_3"/>
    <property type="match status" value="1"/>
</dbReference>
<dbReference type="InterPro" id="IPR043968">
    <property type="entry name" value="SGNH"/>
</dbReference>
<gene>
    <name evidence="4" type="ORF">KXJ70_05335</name>
</gene>
<dbReference type="RefSeq" id="WP_219042407.1">
    <property type="nucleotide sequence ID" value="NZ_JAHWDQ010000001.1"/>
</dbReference>
<dbReference type="Proteomes" id="UP001166291">
    <property type="component" value="Unassembled WGS sequence"/>
</dbReference>
<accession>A0ABS6VPE0</accession>
<feature type="transmembrane region" description="Helical" evidence="1">
    <location>
        <begin position="359"/>
        <end position="377"/>
    </location>
</feature>
<keyword evidence="5" id="KW-1185">Reference proteome</keyword>
<dbReference type="InterPro" id="IPR002656">
    <property type="entry name" value="Acyl_transf_3_dom"/>
</dbReference>
<feature type="transmembrane region" description="Helical" evidence="1">
    <location>
        <begin position="44"/>
        <end position="62"/>
    </location>
</feature>
<evidence type="ECO:0000256" key="1">
    <source>
        <dbReference type="SAM" id="Phobius"/>
    </source>
</evidence>
<evidence type="ECO:0000313" key="5">
    <source>
        <dbReference type="Proteomes" id="UP001166291"/>
    </source>
</evidence>
<evidence type="ECO:0000259" key="3">
    <source>
        <dbReference type="Pfam" id="PF19040"/>
    </source>
</evidence>
<evidence type="ECO:0000259" key="2">
    <source>
        <dbReference type="Pfam" id="PF01757"/>
    </source>
</evidence>
<reference evidence="4" key="1">
    <citation type="submission" date="2021-07" db="EMBL/GenBank/DDBJ databases">
        <title>Zhongshania sp. CAU 1632 isolated from seawater.</title>
        <authorList>
            <person name="Kim W."/>
        </authorList>
    </citation>
    <scope>NUCLEOTIDE SEQUENCE</scope>
    <source>
        <strain evidence="4">CAU 1632</strain>
    </source>
</reference>
<comment type="caution">
    <text evidence="4">The sequence shown here is derived from an EMBL/GenBank/DDBJ whole genome shotgun (WGS) entry which is preliminary data.</text>
</comment>
<sequence length="652" mass="73346">MSTLDRVNLQNAVTRVDIQILRAIAVLVVVFYHTQLGIFDAGYLGVDIFFVISGYLITLQIVRSLDSGNFSFIGFYSRRARRLLPAFFSTLLVTISLAPIFLTNEQWGDFVNQVWAAVLFSENLVLPFQSGYFENAAHTKPLMHIWSLSLEEQFYFILPAILFFFSAKRTFVLAMLFLISLGMCFLVVSDQINALPIKNSIDNQAWAFYLLPYRAWEMLFGSLCAVYFQSQGGGRFPFFVKGVLSFFLICLCFKSISLQSPGFDSVLVVFITGMVLLDKRQIFPNNFIIRSLCKIGDWSYSIYLIHWPLFVFSSLFFLGRIPIYFSFSLVVVSILLGGLQYKYIESKFKNIIFGRKRVAIGLISLAALSCGVIPVAIEKQYEKYSLSSDAAGTPGRNYGLSRKCRFGSFVDGVLEGECRTAENPTVAVWGDSYAMHIVAGVLQAEKYLVQLTMSSCAPALEYSHVNKDFPLARARLCNSNNQKALDYILNKSSINLVIISSQFSYYGDDGNMFLSEGQLKRFDRSDFIARWVDVISKIEEAGKKVVIVSPTPQTEDAVDIHGCYMRALEGLVTFLDGCTIPMSASSVRQTLSHQLVGAIAERASVDVVWLYKKLCSAERCETKIGDIFLYRDYGHLTPEGSIMLLKDVVWPN</sequence>
<dbReference type="PANTHER" id="PTHR23028:SF53">
    <property type="entry name" value="ACYL_TRANSF_3 DOMAIN-CONTAINING PROTEIN"/>
    <property type="match status" value="1"/>
</dbReference>
<keyword evidence="1" id="KW-0472">Membrane</keyword>
<evidence type="ECO:0000313" key="4">
    <source>
        <dbReference type="EMBL" id="MBW2940187.1"/>
    </source>
</evidence>
<name>A0ABS6VPE0_9GAMM</name>
<feature type="transmembrane region" description="Helical" evidence="1">
    <location>
        <begin position="323"/>
        <end position="339"/>
    </location>
</feature>
<feature type="transmembrane region" description="Helical" evidence="1">
    <location>
        <begin position="20"/>
        <end position="38"/>
    </location>
</feature>
<dbReference type="GO" id="GO:0016746">
    <property type="term" value="F:acyltransferase activity"/>
    <property type="evidence" value="ECO:0007669"/>
    <property type="project" value="UniProtKB-KW"/>
</dbReference>
<feature type="transmembrane region" description="Helical" evidence="1">
    <location>
        <begin position="145"/>
        <end position="165"/>
    </location>
</feature>
<dbReference type="Pfam" id="PF19040">
    <property type="entry name" value="SGNH"/>
    <property type="match status" value="1"/>
</dbReference>
<feature type="transmembrane region" description="Helical" evidence="1">
    <location>
        <begin position="171"/>
        <end position="188"/>
    </location>
</feature>
<feature type="transmembrane region" description="Helical" evidence="1">
    <location>
        <begin position="238"/>
        <end position="256"/>
    </location>
</feature>
<proteinExistence type="predicted"/>
<feature type="domain" description="Acyltransferase 3" evidence="2">
    <location>
        <begin position="17"/>
        <end position="336"/>
    </location>
</feature>
<protein>
    <submittedName>
        <fullName evidence="4">Acyltransferase</fullName>
    </submittedName>
</protein>
<dbReference type="PANTHER" id="PTHR23028">
    <property type="entry name" value="ACETYLTRANSFERASE"/>
    <property type="match status" value="1"/>
</dbReference>
<keyword evidence="1" id="KW-0812">Transmembrane</keyword>
<feature type="domain" description="SGNH" evidence="3">
    <location>
        <begin position="404"/>
        <end position="644"/>
    </location>
</feature>